<dbReference type="STRING" id="1798680.A3J66_04490"/>
<dbReference type="Pfam" id="PF12704">
    <property type="entry name" value="MacB_PCD"/>
    <property type="match status" value="1"/>
</dbReference>
<evidence type="ECO:0000256" key="4">
    <source>
        <dbReference type="ARBA" id="ARBA00022989"/>
    </source>
</evidence>
<evidence type="ECO:0000259" key="9">
    <source>
        <dbReference type="Pfam" id="PF12704"/>
    </source>
</evidence>
<dbReference type="InterPro" id="IPR050250">
    <property type="entry name" value="Macrolide_Exporter_MacB"/>
</dbReference>
<accession>A0A1F6M4I0</accession>
<dbReference type="Pfam" id="PF02687">
    <property type="entry name" value="FtsX"/>
    <property type="match status" value="1"/>
</dbReference>
<feature type="domain" description="MacB-like periplasmic core" evidence="9">
    <location>
        <begin position="22"/>
        <end position="250"/>
    </location>
</feature>
<comment type="caution">
    <text evidence="10">The sequence shown here is derived from an EMBL/GenBank/DDBJ whole genome shotgun (WGS) entry which is preliminary data.</text>
</comment>
<dbReference type="GO" id="GO:0005886">
    <property type="term" value="C:plasma membrane"/>
    <property type="evidence" value="ECO:0007669"/>
    <property type="project" value="UniProtKB-SubCell"/>
</dbReference>
<evidence type="ECO:0000256" key="3">
    <source>
        <dbReference type="ARBA" id="ARBA00022692"/>
    </source>
</evidence>
<evidence type="ECO:0008006" key="12">
    <source>
        <dbReference type="Google" id="ProtNLM"/>
    </source>
</evidence>
<reference evidence="10 11" key="1">
    <citation type="journal article" date="2016" name="Nat. Commun.">
        <title>Thousands of microbial genomes shed light on interconnected biogeochemical processes in an aquifer system.</title>
        <authorList>
            <person name="Anantharaman K."/>
            <person name="Brown C.T."/>
            <person name="Hug L.A."/>
            <person name="Sharon I."/>
            <person name="Castelle C.J."/>
            <person name="Probst A.J."/>
            <person name="Thomas B.C."/>
            <person name="Singh A."/>
            <person name="Wilkins M.J."/>
            <person name="Karaoz U."/>
            <person name="Brodie E.L."/>
            <person name="Williams K.H."/>
            <person name="Hubbard S.S."/>
            <person name="Banfield J.F."/>
        </authorList>
    </citation>
    <scope>NUCLEOTIDE SEQUENCE [LARGE SCALE GENOMIC DNA]</scope>
</reference>
<proteinExistence type="inferred from homology"/>
<dbReference type="PANTHER" id="PTHR30572:SF4">
    <property type="entry name" value="ABC TRANSPORTER PERMEASE YTRF"/>
    <property type="match status" value="1"/>
</dbReference>
<feature type="transmembrane region" description="Helical" evidence="7">
    <location>
        <begin position="332"/>
        <end position="365"/>
    </location>
</feature>
<evidence type="ECO:0000256" key="1">
    <source>
        <dbReference type="ARBA" id="ARBA00004651"/>
    </source>
</evidence>
<evidence type="ECO:0000256" key="7">
    <source>
        <dbReference type="SAM" id="Phobius"/>
    </source>
</evidence>
<name>A0A1F6M4I0_9BACT</name>
<dbReference type="PANTHER" id="PTHR30572">
    <property type="entry name" value="MEMBRANE COMPONENT OF TRANSPORTER-RELATED"/>
    <property type="match status" value="1"/>
</dbReference>
<evidence type="ECO:0000256" key="6">
    <source>
        <dbReference type="ARBA" id="ARBA00038076"/>
    </source>
</evidence>
<evidence type="ECO:0000313" key="11">
    <source>
        <dbReference type="Proteomes" id="UP000176282"/>
    </source>
</evidence>
<gene>
    <name evidence="10" type="ORF">A3J66_04490</name>
</gene>
<feature type="transmembrane region" description="Helical" evidence="7">
    <location>
        <begin position="377"/>
        <end position="399"/>
    </location>
</feature>
<keyword evidence="2" id="KW-1003">Cell membrane</keyword>
<evidence type="ECO:0000259" key="8">
    <source>
        <dbReference type="Pfam" id="PF02687"/>
    </source>
</evidence>
<dbReference type="EMBL" id="MFQB01000035">
    <property type="protein sequence ID" value="OGH66505.1"/>
    <property type="molecule type" value="Genomic_DNA"/>
</dbReference>
<protein>
    <recommendedName>
        <fullName evidence="12">Multidrug ABC transporter substrate-binding protein</fullName>
    </recommendedName>
</protein>
<dbReference type="InterPro" id="IPR003838">
    <property type="entry name" value="ABC3_permease_C"/>
</dbReference>
<dbReference type="AlphaFoldDB" id="A0A1F6M4I0"/>
<feature type="transmembrane region" description="Helical" evidence="7">
    <location>
        <begin position="288"/>
        <end position="312"/>
    </location>
</feature>
<keyword evidence="3 7" id="KW-0812">Transmembrane</keyword>
<keyword evidence="4 7" id="KW-1133">Transmembrane helix</keyword>
<evidence type="ECO:0000256" key="2">
    <source>
        <dbReference type="ARBA" id="ARBA00022475"/>
    </source>
</evidence>
<comment type="similarity">
    <text evidence="6">Belongs to the ABC-4 integral membrane protein family.</text>
</comment>
<sequence length="416" mass="44953">MNKRLLPLTLALQTFRKTKARSSLTVFGIMIGIAMVIIVLSAGNGMKSLILSEVSSFGDNWIDIEVKIPSTQKNSQENSNALARGVTITTLTQDDMEAVKDISAIHAAYAGITSQVVASRAQEKKRVTVFGVTPEYHGIDKSEVVEGDFFTDADDRSGVHVVVLGSDIRDILFGNDEAVGKTVSIDGKTYEVAGVMESLGSTAFMNMDEIIYIPLTTVQRDIMGVRHVLWIIAQMKKEANPEAVAEEIRGVIRERHNVSNPDKDDFSVTTMSEALSLVDTIFKGITGLLVALATISLIVGGVGIMNVMYVSVAERTFEVGLRKSVGATDRNILSQFLVEAVIITVIGGLFGIVIGAAISFFISLGARSQGLTWEFSISWFSVVLSVSFSTLVGLFFGLYPAKKAASLDPINALREE</sequence>
<dbReference type="GO" id="GO:0022857">
    <property type="term" value="F:transmembrane transporter activity"/>
    <property type="evidence" value="ECO:0007669"/>
    <property type="project" value="TreeGrafter"/>
</dbReference>
<evidence type="ECO:0000256" key="5">
    <source>
        <dbReference type="ARBA" id="ARBA00023136"/>
    </source>
</evidence>
<keyword evidence="5 7" id="KW-0472">Membrane</keyword>
<feature type="transmembrane region" description="Helical" evidence="7">
    <location>
        <begin position="26"/>
        <end position="43"/>
    </location>
</feature>
<evidence type="ECO:0000313" key="10">
    <source>
        <dbReference type="EMBL" id="OGH66505.1"/>
    </source>
</evidence>
<feature type="domain" description="ABC3 transporter permease C-terminal" evidence="8">
    <location>
        <begin position="291"/>
        <end position="409"/>
    </location>
</feature>
<dbReference type="InterPro" id="IPR025857">
    <property type="entry name" value="MacB_PCD"/>
</dbReference>
<dbReference type="Proteomes" id="UP000176282">
    <property type="component" value="Unassembled WGS sequence"/>
</dbReference>
<comment type="subcellular location">
    <subcellularLocation>
        <location evidence="1">Cell membrane</location>
        <topology evidence="1">Multi-pass membrane protein</topology>
    </subcellularLocation>
</comment>
<organism evidence="10 11">
    <name type="scientific">Candidatus Magasanikbacteria bacterium RIFCSPHIGHO2_02_FULL_47_14</name>
    <dbReference type="NCBI Taxonomy" id="1798680"/>
    <lineage>
        <taxon>Bacteria</taxon>
        <taxon>Candidatus Magasanikiibacteriota</taxon>
    </lineage>
</organism>